<dbReference type="Proteomes" id="UP000887116">
    <property type="component" value="Unassembled WGS sequence"/>
</dbReference>
<sequence>MISPRMHSMVSHPSGKKEDPLLQLIRLGGSERAFAVQLNSLRRSPSELNMLQFTSIHSILYASLQSFSGKELISLGWQVNTPIEGTALLS</sequence>
<comment type="caution">
    <text evidence="1">The sequence shown here is derived from an EMBL/GenBank/DDBJ whole genome shotgun (WGS) entry which is preliminary data.</text>
</comment>
<name>A0A8X6L6U8_TRICU</name>
<gene>
    <name evidence="1" type="ORF">TNCT_49071</name>
</gene>
<dbReference type="OrthoDB" id="10486722at2759"/>
<evidence type="ECO:0000313" key="1">
    <source>
        <dbReference type="EMBL" id="GFQ98659.1"/>
    </source>
</evidence>
<proteinExistence type="predicted"/>
<dbReference type="AlphaFoldDB" id="A0A8X6L6U8"/>
<keyword evidence="2" id="KW-1185">Reference proteome</keyword>
<organism evidence="1 2">
    <name type="scientific">Trichonephila clavata</name>
    <name type="common">Joro spider</name>
    <name type="synonym">Nephila clavata</name>
    <dbReference type="NCBI Taxonomy" id="2740835"/>
    <lineage>
        <taxon>Eukaryota</taxon>
        <taxon>Metazoa</taxon>
        <taxon>Ecdysozoa</taxon>
        <taxon>Arthropoda</taxon>
        <taxon>Chelicerata</taxon>
        <taxon>Arachnida</taxon>
        <taxon>Araneae</taxon>
        <taxon>Araneomorphae</taxon>
        <taxon>Entelegynae</taxon>
        <taxon>Araneoidea</taxon>
        <taxon>Nephilidae</taxon>
        <taxon>Trichonephila</taxon>
    </lineage>
</organism>
<evidence type="ECO:0000313" key="2">
    <source>
        <dbReference type="Proteomes" id="UP000887116"/>
    </source>
</evidence>
<protein>
    <submittedName>
        <fullName evidence="1">Uncharacterized protein</fullName>
    </submittedName>
</protein>
<dbReference type="EMBL" id="BMAO01024914">
    <property type="protein sequence ID" value="GFQ98659.1"/>
    <property type="molecule type" value="Genomic_DNA"/>
</dbReference>
<accession>A0A8X6L6U8</accession>
<reference evidence="1" key="1">
    <citation type="submission" date="2020-07" db="EMBL/GenBank/DDBJ databases">
        <title>Multicomponent nature underlies the extraordinary mechanical properties of spider dragline silk.</title>
        <authorList>
            <person name="Kono N."/>
            <person name="Nakamura H."/>
            <person name="Mori M."/>
            <person name="Yoshida Y."/>
            <person name="Ohtoshi R."/>
            <person name="Malay A.D."/>
            <person name="Moran D.A.P."/>
            <person name="Tomita M."/>
            <person name="Numata K."/>
            <person name="Arakawa K."/>
        </authorList>
    </citation>
    <scope>NUCLEOTIDE SEQUENCE</scope>
</reference>